<evidence type="ECO:0000256" key="3">
    <source>
        <dbReference type="ARBA" id="ARBA00022777"/>
    </source>
</evidence>
<dbReference type="InterPro" id="IPR045540">
    <property type="entry name" value="YegS/DAGK_C"/>
</dbReference>
<evidence type="ECO:0000256" key="4">
    <source>
        <dbReference type="ARBA" id="ARBA00022840"/>
    </source>
</evidence>
<evidence type="ECO:0000256" key="1">
    <source>
        <dbReference type="ARBA" id="ARBA00022679"/>
    </source>
</evidence>
<name>A0ABD2V8A2_9SOLN</name>
<proteinExistence type="predicted"/>
<dbReference type="Gene3D" id="3.40.50.10330">
    <property type="entry name" value="Probable inorganic polyphosphate/atp-NAD kinase, domain 1"/>
    <property type="match status" value="1"/>
</dbReference>
<evidence type="ECO:0000259" key="5">
    <source>
        <dbReference type="PROSITE" id="PS50146"/>
    </source>
</evidence>
<protein>
    <recommendedName>
        <fullName evidence="5">DAGKc domain-containing protein</fullName>
    </recommendedName>
</protein>
<dbReference type="Gene3D" id="2.60.200.40">
    <property type="match status" value="1"/>
</dbReference>
<keyword evidence="4" id="KW-0067">ATP-binding</keyword>
<keyword evidence="2" id="KW-0547">Nucleotide-binding</keyword>
<dbReference type="Pfam" id="PF19279">
    <property type="entry name" value="YegS_C"/>
    <property type="match status" value="1"/>
</dbReference>
<dbReference type="InterPro" id="IPR017438">
    <property type="entry name" value="ATP-NAD_kinase_N"/>
</dbReference>
<dbReference type="InterPro" id="IPR050187">
    <property type="entry name" value="Lipid_Phosphate_FormReg"/>
</dbReference>
<accession>A0ABD2V8A2</accession>
<dbReference type="InterPro" id="IPR016064">
    <property type="entry name" value="NAD/diacylglycerol_kinase_sf"/>
</dbReference>
<keyword evidence="3" id="KW-0418">Kinase</keyword>
<sequence>MRLTETEILTMDPTDAGAPLLSDQVQISGNVVPMTLTTGGKLRWPDRCLSIAKDVLGFTVEGSRIKINAVIESGPGICCPSNVGAPMRKTFTFEPLSEDSLRLWNQRLQSVIDSLETKYRLHAKEVAHSLDIMGYDGVLCVSGDGILVEVVNGLLEREDWSSAIKMPLGVIPAGTSNGMAKSLLDFVGESCTAFNATLAIIRGHKRSLDVATVLQGQKKYFSVLMLAWGLIADIDIESEKYRWMGSARMDFYAIQRIFCLRKYHGCIKFVAAPGFENFGEPNELGGEIDELNSNWVMQDGYCGPTFDMKGFNRKIEGPFVSIWLHNVPWGGEDVLAAPDAKFSDGYLDLIVMKDCPKISLATLMGEMNKGGHVRSPHVLYLKVKAFALEPGPRADDPNKEGIIDVDGEVLARGKGTYKCDQKTLMTYDKLHIKVDQGLATVFSPIN</sequence>
<dbReference type="InterPro" id="IPR001206">
    <property type="entry name" value="Diacylglycerol_kinase_cat_dom"/>
</dbReference>
<organism evidence="6 7">
    <name type="scientific">Solanum stoloniferum</name>
    <dbReference type="NCBI Taxonomy" id="62892"/>
    <lineage>
        <taxon>Eukaryota</taxon>
        <taxon>Viridiplantae</taxon>
        <taxon>Streptophyta</taxon>
        <taxon>Embryophyta</taxon>
        <taxon>Tracheophyta</taxon>
        <taxon>Spermatophyta</taxon>
        <taxon>Magnoliopsida</taxon>
        <taxon>eudicotyledons</taxon>
        <taxon>Gunneridae</taxon>
        <taxon>Pentapetalae</taxon>
        <taxon>asterids</taxon>
        <taxon>lamiids</taxon>
        <taxon>Solanales</taxon>
        <taxon>Solanaceae</taxon>
        <taxon>Solanoideae</taxon>
        <taxon>Solaneae</taxon>
        <taxon>Solanum</taxon>
    </lineage>
</organism>
<keyword evidence="1" id="KW-0808">Transferase</keyword>
<dbReference type="SUPFAM" id="SSF111331">
    <property type="entry name" value="NAD kinase/diacylglycerol kinase-like"/>
    <property type="match status" value="1"/>
</dbReference>
<evidence type="ECO:0000256" key="2">
    <source>
        <dbReference type="ARBA" id="ARBA00022741"/>
    </source>
</evidence>
<feature type="domain" description="DAGKc" evidence="5">
    <location>
        <begin position="105"/>
        <end position="217"/>
    </location>
</feature>
<dbReference type="GO" id="GO:0016020">
    <property type="term" value="C:membrane"/>
    <property type="evidence" value="ECO:0007669"/>
    <property type="project" value="GOC"/>
</dbReference>
<reference evidence="6 7" key="1">
    <citation type="submission" date="2024-05" db="EMBL/GenBank/DDBJ databases">
        <title>De novo assembly of an allotetraploid wild potato.</title>
        <authorList>
            <person name="Hosaka A.J."/>
        </authorList>
    </citation>
    <scope>NUCLEOTIDE SEQUENCE [LARGE SCALE GENOMIC DNA]</scope>
    <source>
        <tissue evidence="6">Young leaves</tissue>
    </source>
</reference>
<dbReference type="AlphaFoldDB" id="A0ABD2V8A2"/>
<dbReference type="GO" id="GO:0005524">
    <property type="term" value="F:ATP binding"/>
    <property type="evidence" value="ECO:0007669"/>
    <property type="project" value="UniProtKB-KW"/>
</dbReference>
<dbReference type="PROSITE" id="PS50146">
    <property type="entry name" value="DAGK"/>
    <property type="match status" value="1"/>
</dbReference>
<dbReference type="PANTHER" id="PTHR12358:SF102">
    <property type="entry name" value="SPHINGOSINE KINASE 1-LIKE ISOFORM X1"/>
    <property type="match status" value="1"/>
</dbReference>
<comment type="caution">
    <text evidence="6">The sequence shown here is derived from an EMBL/GenBank/DDBJ whole genome shotgun (WGS) entry which is preliminary data.</text>
</comment>
<dbReference type="Proteomes" id="UP001627284">
    <property type="component" value="Unassembled WGS sequence"/>
</dbReference>
<evidence type="ECO:0000313" key="7">
    <source>
        <dbReference type="Proteomes" id="UP001627284"/>
    </source>
</evidence>
<dbReference type="GO" id="GO:0006665">
    <property type="term" value="P:sphingolipid metabolic process"/>
    <property type="evidence" value="ECO:0007669"/>
    <property type="project" value="UniProtKB-ARBA"/>
</dbReference>
<dbReference type="GO" id="GO:0016301">
    <property type="term" value="F:kinase activity"/>
    <property type="evidence" value="ECO:0007669"/>
    <property type="project" value="UniProtKB-KW"/>
</dbReference>
<dbReference type="EMBL" id="JBJKTR010000002">
    <property type="protein sequence ID" value="KAL3377362.1"/>
    <property type="molecule type" value="Genomic_DNA"/>
</dbReference>
<dbReference type="Pfam" id="PF00781">
    <property type="entry name" value="DAGK_cat"/>
    <property type="match status" value="1"/>
</dbReference>
<dbReference type="SMART" id="SM00046">
    <property type="entry name" value="DAGKc"/>
    <property type="match status" value="1"/>
</dbReference>
<evidence type="ECO:0000313" key="6">
    <source>
        <dbReference type="EMBL" id="KAL3377362.1"/>
    </source>
</evidence>
<keyword evidence="7" id="KW-1185">Reference proteome</keyword>
<dbReference type="PANTHER" id="PTHR12358">
    <property type="entry name" value="SPHINGOSINE KINASE"/>
    <property type="match status" value="1"/>
</dbReference>
<gene>
    <name evidence="6" type="ORF">AABB24_003660</name>
</gene>